<accession>A0A815V660</accession>
<sequence>MFGPAGLYSRQQDELNVFQRNKA</sequence>
<keyword evidence="3" id="KW-1185">Reference proteome</keyword>
<comment type="caution">
    <text evidence="1">The sequence shown here is derived from an EMBL/GenBank/DDBJ whole genome shotgun (WGS) entry which is preliminary data.</text>
</comment>
<dbReference type="EMBL" id="CAJOBC010089902">
    <property type="protein sequence ID" value="CAF4385448.1"/>
    <property type="molecule type" value="Genomic_DNA"/>
</dbReference>
<proteinExistence type="predicted"/>
<evidence type="ECO:0000313" key="3">
    <source>
        <dbReference type="Proteomes" id="UP000663829"/>
    </source>
</evidence>
<evidence type="ECO:0000313" key="1">
    <source>
        <dbReference type="EMBL" id="CAF1526382.1"/>
    </source>
</evidence>
<gene>
    <name evidence="1" type="ORF">GPM918_LOCUS37803</name>
    <name evidence="2" type="ORF">SRO942_LOCUS38585</name>
</gene>
<dbReference type="Proteomes" id="UP000681722">
    <property type="component" value="Unassembled WGS sequence"/>
</dbReference>
<organism evidence="1 3">
    <name type="scientific">Didymodactylos carnosus</name>
    <dbReference type="NCBI Taxonomy" id="1234261"/>
    <lineage>
        <taxon>Eukaryota</taxon>
        <taxon>Metazoa</taxon>
        <taxon>Spiralia</taxon>
        <taxon>Gnathifera</taxon>
        <taxon>Rotifera</taxon>
        <taxon>Eurotatoria</taxon>
        <taxon>Bdelloidea</taxon>
        <taxon>Philodinida</taxon>
        <taxon>Philodinidae</taxon>
        <taxon>Didymodactylos</taxon>
    </lineage>
</organism>
<reference evidence="1" key="1">
    <citation type="submission" date="2021-02" db="EMBL/GenBank/DDBJ databases">
        <authorList>
            <person name="Nowell W R."/>
        </authorList>
    </citation>
    <scope>NUCLEOTIDE SEQUENCE</scope>
</reference>
<feature type="non-terminal residue" evidence="1">
    <location>
        <position position="23"/>
    </location>
</feature>
<name>A0A815V660_9BILA</name>
<dbReference type="EMBL" id="CAJNOQ010024333">
    <property type="protein sequence ID" value="CAF1526382.1"/>
    <property type="molecule type" value="Genomic_DNA"/>
</dbReference>
<protein>
    <submittedName>
        <fullName evidence="1">Uncharacterized protein</fullName>
    </submittedName>
</protein>
<dbReference type="AlphaFoldDB" id="A0A815V660"/>
<evidence type="ECO:0000313" key="2">
    <source>
        <dbReference type="EMBL" id="CAF4385448.1"/>
    </source>
</evidence>
<dbReference type="Proteomes" id="UP000663829">
    <property type="component" value="Unassembled WGS sequence"/>
</dbReference>